<dbReference type="Gene3D" id="3.30.420.10">
    <property type="entry name" value="Ribonuclease H-like superfamily/Ribonuclease H"/>
    <property type="match status" value="1"/>
</dbReference>
<dbReference type="GO" id="GO:0042575">
    <property type="term" value="C:DNA polymerase complex"/>
    <property type="evidence" value="ECO:0007669"/>
    <property type="project" value="UniProtKB-ARBA"/>
</dbReference>
<evidence type="ECO:0000259" key="2">
    <source>
        <dbReference type="PROSITE" id="PS50879"/>
    </source>
</evidence>
<dbReference type="GO" id="GO:0004523">
    <property type="term" value="F:RNA-DNA hybrid ribonuclease activity"/>
    <property type="evidence" value="ECO:0007669"/>
    <property type="project" value="InterPro"/>
</dbReference>
<proteinExistence type="predicted"/>
<dbReference type="GO" id="GO:0003676">
    <property type="term" value="F:nucleic acid binding"/>
    <property type="evidence" value="ECO:0007669"/>
    <property type="project" value="InterPro"/>
</dbReference>
<dbReference type="InterPro" id="IPR043502">
    <property type="entry name" value="DNA/RNA_pol_sf"/>
</dbReference>
<accession>A0A147BI95</accession>
<dbReference type="AlphaFoldDB" id="A0A147BI95"/>
<dbReference type="CDD" id="cd09276">
    <property type="entry name" value="Rnase_HI_RT_non_LTR"/>
    <property type="match status" value="1"/>
</dbReference>
<evidence type="ECO:0000313" key="3">
    <source>
        <dbReference type="EMBL" id="JAR90498.1"/>
    </source>
</evidence>
<dbReference type="SUPFAM" id="SSF56672">
    <property type="entry name" value="DNA/RNA polymerases"/>
    <property type="match status" value="1"/>
</dbReference>
<reference evidence="3" key="1">
    <citation type="journal article" date="2018" name="PLoS Negl. Trop. Dis.">
        <title>Sialome diversity of ticks revealed by RNAseq of single tick salivary glands.</title>
        <authorList>
            <person name="Perner J."/>
            <person name="Kropackova S."/>
            <person name="Kopacek P."/>
            <person name="Ribeiro J.M."/>
        </authorList>
    </citation>
    <scope>NUCLEOTIDE SEQUENCE</scope>
    <source>
        <strain evidence="3">Siblings of single egg batch collected in Ceske Budejovice</strain>
        <tissue evidence="3">Salivary glands</tissue>
    </source>
</reference>
<dbReference type="Pfam" id="PF00078">
    <property type="entry name" value="RVT_1"/>
    <property type="match status" value="1"/>
</dbReference>
<name>A0A147BI95_IXORI</name>
<dbReference type="SUPFAM" id="SSF53098">
    <property type="entry name" value="Ribonuclease H-like"/>
    <property type="match status" value="1"/>
</dbReference>
<dbReference type="PROSITE" id="PS50878">
    <property type="entry name" value="RT_POL"/>
    <property type="match status" value="1"/>
</dbReference>
<dbReference type="InterPro" id="IPR002156">
    <property type="entry name" value="RNaseH_domain"/>
</dbReference>
<dbReference type="PROSITE" id="PS50879">
    <property type="entry name" value="RNASE_H_1"/>
    <property type="match status" value="1"/>
</dbReference>
<dbReference type="InterPro" id="IPR000477">
    <property type="entry name" value="RT_dom"/>
</dbReference>
<dbReference type="GO" id="GO:0071897">
    <property type="term" value="P:DNA biosynthetic process"/>
    <property type="evidence" value="ECO:0007669"/>
    <property type="project" value="UniProtKB-ARBA"/>
</dbReference>
<feature type="domain" description="Reverse transcriptase" evidence="1">
    <location>
        <begin position="1"/>
        <end position="260"/>
    </location>
</feature>
<evidence type="ECO:0000259" key="1">
    <source>
        <dbReference type="PROSITE" id="PS50878"/>
    </source>
</evidence>
<dbReference type="EMBL" id="GEGO01004906">
    <property type="protein sequence ID" value="JAR90498.1"/>
    <property type="molecule type" value="Transcribed_RNA"/>
</dbReference>
<dbReference type="CDD" id="cd01650">
    <property type="entry name" value="RT_nLTR_like"/>
    <property type="match status" value="1"/>
</dbReference>
<dbReference type="PANTHER" id="PTHR33332">
    <property type="entry name" value="REVERSE TRANSCRIPTASE DOMAIN-CONTAINING PROTEIN"/>
    <property type="match status" value="1"/>
</dbReference>
<dbReference type="InterPro" id="IPR036397">
    <property type="entry name" value="RNaseH_sf"/>
</dbReference>
<protein>
    <submittedName>
        <fullName evidence="3">Putative tick transposon</fullName>
    </submittedName>
</protein>
<dbReference type="Pfam" id="PF00075">
    <property type="entry name" value="RNase_H"/>
    <property type="match status" value="1"/>
</dbReference>
<sequence>IPKPGKPTHEPTSYRPISLTSCMCKLLEKMIHRRISWQLERTRALPTELSGFRQGRSASDSIGDVASSLEEAKTEGKVAHVVFLDIHRAFDALPHSVILERLELIGVGGRSLQFVRAFLSGRTFQIRMGGHTSTTRTVTQGVPQGSVLSPLLFNIVMAGLPPILPQFEAIPVNCAIYADDVALWCTGPTEISTTVQAKLQQALNVATSFFHHAGLTLSAAKTTVLTYRPRGRLKGKYSTLQIYGNRIRRESQVRYLGVIIDDRVNWRPVVQTVLEGARKLLGALCRIAGQNWGCSQQTMMTLYRGLIVNRIMYALPLLNLQQRQWTMLETFHRKAIRICLGLPASSKNVPTLVEASDSPLQLQAKERALRQITRLAGTESSYALLNSVTARSSSHFGKVAQTFLDIIGCPENVPPIPPPHREDNHLKIATDILDLPRRKKVAETVARYIGNETISTYADMIHVYTDGSVKGDSATAAYVVPEMGLSCKDRLSNCTSSTTAELTAIWLAITQVPKYINSIDLAVFTDSKGALMQLANLNTACPLAKSIAQLTRKANDAGITIYFQWIPSHVGILGNEEADGLALAAHKDSCPTIAIHKYNSARVIIHQELTKQHPDAETAAGYPPFPIQKKKFNRKQESQLHRLRTGCSNTNVRLHLLRRSNTKDCSSCNEPEDIDHIFWTCPALEDQRKMLLETLGKLHIDASTTQELLFPRGSRAKRSTALQAVLDFVDEAGLSSRL</sequence>
<dbReference type="InterPro" id="IPR012337">
    <property type="entry name" value="RNaseH-like_sf"/>
</dbReference>
<feature type="non-terminal residue" evidence="3">
    <location>
        <position position="1"/>
    </location>
</feature>
<organism evidence="3">
    <name type="scientific">Ixodes ricinus</name>
    <name type="common">Common tick</name>
    <name type="synonym">Acarus ricinus</name>
    <dbReference type="NCBI Taxonomy" id="34613"/>
    <lineage>
        <taxon>Eukaryota</taxon>
        <taxon>Metazoa</taxon>
        <taxon>Ecdysozoa</taxon>
        <taxon>Arthropoda</taxon>
        <taxon>Chelicerata</taxon>
        <taxon>Arachnida</taxon>
        <taxon>Acari</taxon>
        <taxon>Parasitiformes</taxon>
        <taxon>Ixodida</taxon>
        <taxon>Ixodoidea</taxon>
        <taxon>Ixodidae</taxon>
        <taxon>Ixodinae</taxon>
        <taxon>Ixodes</taxon>
    </lineage>
</organism>
<feature type="domain" description="RNase H type-1" evidence="2">
    <location>
        <begin position="457"/>
        <end position="587"/>
    </location>
</feature>